<dbReference type="AlphaFoldDB" id="A0A0G0LBW3"/>
<feature type="transmembrane region" description="Helical" evidence="5">
    <location>
        <begin position="27"/>
        <end position="45"/>
    </location>
</feature>
<evidence type="ECO:0000256" key="4">
    <source>
        <dbReference type="ARBA" id="ARBA00023136"/>
    </source>
</evidence>
<dbReference type="EMBL" id="LBTX01000008">
    <property type="protein sequence ID" value="KKQ50136.1"/>
    <property type="molecule type" value="Genomic_DNA"/>
</dbReference>
<keyword evidence="4 5" id="KW-0472">Membrane</keyword>
<dbReference type="GO" id="GO:0012505">
    <property type="term" value="C:endomembrane system"/>
    <property type="evidence" value="ECO:0007669"/>
    <property type="project" value="UniProtKB-SubCell"/>
</dbReference>
<comment type="caution">
    <text evidence="7">The sequence shown here is derived from an EMBL/GenBank/DDBJ whole genome shotgun (WGS) entry which is preliminary data.</text>
</comment>
<accession>A0A0G0LBW3</accession>
<dbReference type="InterPro" id="IPR003807">
    <property type="entry name" value="DUF202"/>
</dbReference>
<feature type="domain" description="DUF202" evidence="6">
    <location>
        <begin position="18"/>
        <end position="78"/>
    </location>
</feature>
<organism evidence="7 8">
    <name type="scientific">Candidatus Shapirobacteria bacterium GW2011_GWE1_38_10</name>
    <dbReference type="NCBI Taxonomy" id="1618488"/>
    <lineage>
        <taxon>Bacteria</taxon>
        <taxon>Candidatus Shapironibacteriota</taxon>
    </lineage>
</organism>
<reference evidence="7 8" key="1">
    <citation type="journal article" date="2015" name="Nature">
        <title>rRNA introns, odd ribosomes, and small enigmatic genomes across a large radiation of phyla.</title>
        <authorList>
            <person name="Brown C.T."/>
            <person name="Hug L.A."/>
            <person name="Thomas B.C."/>
            <person name="Sharon I."/>
            <person name="Castelle C.J."/>
            <person name="Singh A."/>
            <person name="Wilkins M.J."/>
            <person name="Williams K.H."/>
            <person name="Banfield J.F."/>
        </authorList>
    </citation>
    <scope>NUCLEOTIDE SEQUENCE [LARGE SCALE GENOMIC DNA]</scope>
</reference>
<feature type="transmembrane region" description="Helical" evidence="5">
    <location>
        <begin position="57"/>
        <end position="76"/>
    </location>
</feature>
<protein>
    <recommendedName>
        <fullName evidence="6">DUF202 domain-containing protein</fullName>
    </recommendedName>
</protein>
<comment type="subcellular location">
    <subcellularLocation>
        <location evidence="1">Endomembrane system</location>
        <topology evidence="1">Multi-pass membrane protein</topology>
    </subcellularLocation>
</comment>
<sequence>MKNNKKEYCRRDKLAISRTHLANERTLLSYWRTALAFLILGAYLIRQTSASEFLIPAIMAISFGAALFIFGTIKFYQFKKVVNSQ</sequence>
<gene>
    <name evidence="7" type="ORF">US68_C0008G0021</name>
</gene>
<evidence type="ECO:0000259" key="6">
    <source>
        <dbReference type="Pfam" id="PF02656"/>
    </source>
</evidence>
<dbReference type="Proteomes" id="UP000034231">
    <property type="component" value="Unassembled WGS sequence"/>
</dbReference>
<evidence type="ECO:0000313" key="8">
    <source>
        <dbReference type="Proteomes" id="UP000034231"/>
    </source>
</evidence>
<keyword evidence="3 5" id="KW-1133">Transmembrane helix</keyword>
<evidence type="ECO:0000256" key="1">
    <source>
        <dbReference type="ARBA" id="ARBA00004127"/>
    </source>
</evidence>
<evidence type="ECO:0000313" key="7">
    <source>
        <dbReference type="EMBL" id="KKQ50136.1"/>
    </source>
</evidence>
<evidence type="ECO:0000256" key="5">
    <source>
        <dbReference type="SAM" id="Phobius"/>
    </source>
</evidence>
<evidence type="ECO:0000256" key="3">
    <source>
        <dbReference type="ARBA" id="ARBA00022989"/>
    </source>
</evidence>
<proteinExistence type="predicted"/>
<keyword evidence="2 5" id="KW-0812">Transmembrane</keyword>
<evidence type="ECO:0000256" key="2">
    <source>
        <dbReference type="ARBA" id="ARBA00022692"/>
    </source>
</evidence>
<name>A0A0G0LBW3_9BACT</name>
<dbReference type="Pfam" id="PF02656">
    <property type="entry name" value="DUF202"/>
    <property type="match status" value="1"/>
</dbReference>